<dbReference type="InterPro" id="IPR011335">
    <property type="entry name" value="Restrct_endonuc-II-like"/>
</dbReference>
<sequence>MIPDYQTLMLPVLKYLSNGKEHTTKDLREAMATKFKITTKERKQLLPSGRQPVFDSRVGWACTYLKKAKLIESPKRGIIKITYRGRKVLNSHPSDINNQFLLQFEEFRGFFAKGKADSAIEKTQTKELVKPPRETLSESYELIRKELAEELLEQVMKCSPDFFEDLVVKLLVAMGYGGSLADAGQRVGGTGDGGIDGMIKEDKLGLSQIYIQAKRWDKPVGSPEIQQFAGALTAKNAEKGVFITTSRFTASAISFAEKVPKNIVLIDGDNLAELMIDYNIEVSEEERYIVKRIDSDFFEQ</sequence>
<name>A0ABY5U7K3_LACSH</name>
<dbReference type="PANTHER" id="PTHR30015">
    <property type="entry name" value="MRR RESTRICTION SYSTEM PROTEIN"/>
    <property type="match status" value="1"/>
</dbReference>
<dbReference type="InterPro" id="IPR025745">
    <property type="entry name" value="Mrr-like_N_dom"/>
</dbReference>
<accession>A0ABY5U7K3</accession>
<organism evidence="3 4">
    <name type="scientific">Laceyella sacchari</name>
    <name type="common">Thermoactinomyces thalpophilus</name>
    <dbReference type="NCBI Taxonomy" id="37482"/>
    <lineage>
        <taxon>Bacteria</taxon>
        <taxon>Bacillati</taxon>
        <taxon>Bacillota</taxon>
        <taxon>Bacilli</taxon>
        <taxon>Bacillales</taxon>
        <taxon>Thermoactinomycetaceae</taxon>
        <taxon>Laceyella</taxon>
    </lineage>
</organism>
<dbReference type="Gene3D" id="3.40.1350.10">
    <property type="match status" value="1"/>
</dbReference>
<dbReference type="InterPro" id="IPR007560">
    <property type="entry name" value="Restrct_endonuc_IV_Mrr"/>
</dbReference>
<dbReference type="GO" id="GO:0004519">
    <property type="term" value="F:endonuclease activity"/>
    <property type="evidence" value="ECO:0007669"/>
    <property type="project" value="UniProtKB-KW"/>
</dbReference>
<evidence type="ECO:0000259" key="2">
    <source>
        <dbReference type="Pfam" id="PF14338"/>
    </source>
</evidence>
<feature type="domain" description="Restriction endonuclease type IV Mrr" evidence="1">
    <location>
        <begin position="157"/>
        <end position="275"/>
    </location>
</feature>
<dbReference type="EMBL" id="CP103866">
    <property type="protein sequence ID" value="UWE04575.1"/>
    <property type="molecule type" value="Genomic_DNA"/>
</dbReference>
<keyword evidence="3" id="KW-0378">Hydrolase</keyword>
<dbReference type="SUPFAM" id="SSF52980">
    <property type="entry name" value="Restriction endonuclease-like"/>
    <property type="match status" value="1"/>
</dbReference>
<keyword evidence="3" id="KW-0255">Endonuclease</keyword>
<dbReference type="InterPro" id="IPR052906">
    <property type="entry name" value="Type_IV_Methyl-Rstrct_Enzyme"/>
</dbReference>
<evidence type="ECO:0000259" key="1">
    <source>
        <dbReference type="Pfam" id="PF04471"/>
    </source>
</evidence>
<feature type="domain" description="Restriction system protein Mrr-like N-terminal" evidence="2">
    <location>
        <begin position="5"/>
        <end position="90"/>
    </location>
</feature>
<dbReference type="PANTHER" id="PTHR30015:SF7">
    <property type="entry name" value="TYPE IV METHYL-DIRECTED RESTRICTION ENZYME ECOKMRR"/>
    <property type="match status" value="1"/>
</dbReference>
<evidence type="ECO:0000313" key="4">
    <source>
        <dbReference type="Proteomes" id="UP001058650"/>
    </source>
</evidence>
<keyword evidence="3" id="KW-0540">Nuclease</keyword>
<dbReference type="RefSeq" id="WP_259436461.1">
    <property type="nucleotide sequence ID" value="NZ_CP103866.1"/>
</dbReference>
<dbReference type="Pfam" id="PF04471">
    <property type="entry name" value="Mrr_cat"/>
    <property type="match status" value="1"/>
</dbReference>
<dbReference type="Proteomes" id="UP001058650">
    <property type="component" value="Chromosome"/>
</dbReference>
<evidence type="ECO:0000313" key="3">
    <source>
        <dbReference type="EMBL" id="UWE04575.1"/>
    </source>
</evidence>
<dbReference type="Pfam" id="PF14338">
    <property type="entry name" value="Mrr_N"/>
    <property type="match status" value="1"/>
</dbReference>
<protein>
    <submittedName>
        <fullName evidence="3">Restriction endonuclease</fullName>
    </submittedName>
</protein>
<dbReference type="InterPro" id="IPR011856">
    <property type="entry name" value="tRNA_endonuc-like_dom_sf"/>
</dbReference>
<proteinExistence type="predicted"/>
<reference evidence="3" key="1">
    <citation type="submission" date="2022-08" db="EMBL/GenBank/DDBJ databases">
        <title>The complete genome sequence of the thermophilic bacterium Laceyella sacchari FBKL4.010 reveals the basis for tetramethylpyrazine biosynthesis in Moutai-flavor Daqu.</title>
        <authorList>
            <person name="Li D."/>
            <person name="Huang W."/>
            <person name="Wang C."/>
            <person name="Qiu S."/>
        </authorList>
    </citation>
    <scope>NUCLEOTIDE SEQUENCE</scope>
    <source>
        <strain evidence="3">FBKL4.014</strain>
    </source>
</reference>
<gene>
    <name evidence="3" type="ORF">NYR52_05395</name>
</gene>
<keyword evidence="4" id="KW-1185">Reference proteome</keyword>